<keyword evidence="3" id="KW-1185">Reference proteome</keyword>
<feature type="region of interest" description="Disordered" evidence="1">
    <location>
        <begin position="1"/>
        <end position="32"/>
    </location>
</feature>
<proteinExistence type="predicted"/>
<name>A0A4Z2J8X2_9TELE</name>
<evidence type="ECO:0000256" key="1">
    <source>
        <dbReference type="SAM" id="MobiDB-lite"/>
    </source>
</evidence>
<sequence>MTKLQKSGDEKVLRQLSRDGNQKAADFNLPETEDLETEQHLFEVLAHLVEQGKRKSVLIFAKGNSQGHNLLPVVSL</sequence>
<organism evidence="2 3">
    <name type="scientific">Liparis tanakae</name>
    <name type="common">Tanaka's snailfish</name>
    <dbReference type="NCBI Taxonomy" id="230148"/>
    <lineage>
        <taxon>Eukaryota</taxon>
        <taxon>Metazoa</taxon>
        <taxon>Chordata</taxon>
        <taxon>Craniata</taxon>
        <taxon>Vertebrata</taxon>
        <taxon>Euteleostomi</taxon>
        <taxon>Actinopterygii</taxon>
        <taxon>Neopterygii</taxon>
        <taxon>Teleostei</taxon>
        <taxon>Neoteleostei</taxon>
        <taxon>Acanthomorphata</taxon>
        <taxon>Eupercaria</taxon>
        <taxon>Perciformes</taxon>
        <taxon>Cottioidei</taxon>
        <taxon>Cottales</taxon>
        <taxon>Liparidae</taxon>
        <taxon>Liparis</taxon>
    </lineage>
</organism>
<gene>
    <name evidence="2" type="ORF">EYF80_003565</name>
</gene>
<comment type="caution">
    <text evidence="2">The sequence shown here is derived from an EMBL/GenBank/DDBJ whole genome shotgun (WGS) entry which is preliminary data.</text>
</comment>
<evidence type="ECO:0000313" key="3">
    <source>
        <dbReference type="Proteomes" id="UP000314294"/>
    </source>
</evidence>
<evidence type="ECO:0000313" key="2">
    <source>
        <dbReference type="EMBL" id="TNN86148.1"/>
    </source>
</evidence>
<protein>
    <submittedName>
        <fullName evidence="2">Uncharacterized protein</fullName>
    </submittedName>
</protein>
<accession>A0A4Z2J8X2</accession>
<dbReference type="AlphaFoldDB" id="A0A4Z2J8X2"/>
<reference evidence="2 3" key="1">
    <citation type="submission" date="2019-03" db="EMBL/GenBank/DDBJ databases">
        <title>First draft genome of Liparis tanakae, snailfish: a comprehensive survey of snailfish specific genes.</title>
        <authorList>
            <person name="Kim W."/>
            <person name="Song I."/>
            <person name="Jeong J.-H."/>
            <person name="Kim D."/>
            <person name="Kim S."/>
            <person name="Ryu S."/>
            <person name="Song J.Y."/>
            <person name="Lee S.K."/>
        </authorList>
    </citation>
    <scope>NUCLEOTIDE SEQUENCE [LARGE SCALE GENOMIC DNA]</scope>
    <source>
        <tissue evidence="2">Muscle</tissue>
    </source>
</reference>
<dbReference type="EMBL" id="SRLO01000017">
    <property type="protein sequence ID" value="TNN86148.1"/>
    <property type="molecule type" value="Genomic_DNA"/>
</dbReference>
<feature type="compositionally biased region" description="Basic and acidic residues" evidence="1">
    <location>
        <begin position="1"/>
        <end position="21"/>
    </location>
</feature>
<dbReference type="Proteomes" id="UP000314294">
    <property type="component" value="Unassembled WGS sequence"/>
</dbReference>